<evidence type="ECO:0000256" key="2">
    <source>
        <dbReference type="SAM" id="Phobius"/>
    </source>
</evidence>
<sequence>MAWALQYDAKQGEDFRDGIVIFPNELGPEDQILVAMQRIIDVEGVLNATFVEVSDASSTALSQTRTETSTETSTIRQQTRSPPPYAPSSLKCMTPVDIDRYDKKRRGFRLRHTGIPDGLYAYRNPDVSPAPYGWLEYHHPEGQSYWLNPEANVVTEANMRNDVIRLKILEWKHQIDALLLLNGLRLPATTELMLQPDEDYESYAMTSDLSTIPFSPSQCRDFLKLLDGIPESDHAQGYRSCVIGKIFSEVYSNYFVNLRGEPNARLCRTQALFPKPQIKSAGWIELLNLLTWGIPAPHHESLQELWVDKIVWSHYWDQYMQYLMYEWKFSAICSAVTTLDLSLQESSSSADALTFVFWVNNLSASAASLFGISSLATSIALIHIHRSPLGVSSASGAGQYLGRAWHKEFGFQPLALLFALPWALLVWALLFLGVRLFISPFVAPPIFVQCAFLTISITLITGLYSILVLLKMAPNPIKTCCQIWRRLTKTARRGWQNIPKILWEGVEASRLKAPSLSVRDLGLSTGDCNRMFGSTIIIELAIC</sequence>
<dbReference type="AlphaFoldDB" id="A0A165XTK4"/>
<feature type="transmembrane region" description="Helical" evidence="2">
    <location>
        <begin position="414"/>
        <end position="434"/>
    </location>
</feature>
<dbReference type="OrthoDB" id="2674421at2759"/>
<feature type="region of interest" description="Disordered" evidence="1">
    <location>
        <begin position="57"/>
        <end position="88"/>
    </location>
</feature>
<name>A0A165XTK4_9AGAM</name>
<feature type="transmembrane region" description="Helical" evidence="2">
    <location>
        <begin position="446"/>
        <end position="470"/>
    </location>
</feature>
<reference evidence="3 4" key="1">
    <citation type="journal article" date="2016" name="Mol. Biol. Evol.">
        <title>Comparative Genomics of Early-Diverging Mushroom-Forming Fungi Provides Insights into the Origins of Lignocellulose Decay Capabilities.</title>
        <authorList>
            <person name="Nagy L.G."/>
            <person name="Riley R."/>
            <person name="Tritt A."/>
            <person name="Adam C."/>
            <person name="Daum C."/>
            <person name="Floudas D."/>
            <person name="Sun H."/>
            <person name="Yadav J.S."/>
            <person name="Pangilinan J."/>
            <person name="Larsson K.H."/>
            <person name="Matsuura K."/>
            <person name="Barry K."/>
            <person name="Labutti K."/>
            <person name="Kuo R."/>
            <person name="Ohm R.A."/>
            <person name="Bhattacharya S.S."/>
            <person name="Shirouzu T."/>
            <person name="Yoshinaga Y."/>
            <person name="Martin F.M."/>
            <person name="Grigoriev I.V."/>
            <person name="Hibbett D.S."/>
        </authorList>
    </citation>
    <scope>NUCLEOTIDE SEQUENCE [LARGE SCALE GENOMIC DNA]</scope>
    <source>
        <strain evidence="3 4">HHB10207 ss-3</strain>
    </source>
</reference>
<keyword evidence="2" id="KW-1133">Transmembrane helix</keyword>
<proteinExistence type="predicted"/>
<dbReference type="Proteomes" id="UP000076798">
    <property type="component" value="Unassembled WGS sequence"/>
</dbReference>
<evidence type="ECO:0000313" key="3">
    <source>
        <dbReference type="EMBL" id="KZT32530.1"/>
    </source>
</evidence>
<evidence type="ECO:0000256" key="1">
    <source>
        <dbReference type="SAM" id="MobiDB-lite"/>
    </source>
</evidence>
<gene>
    <name evidence="3" type="ORF">SISSUDRAFT_1037674</name>
</gene>
<keyword evidence="2" id="KW-0812">Transmembrane</keyword>
<organism evidence="3 4">
    <name type="scientific">Sistotremastrum suecicum HHB10207 ss-3</name>
    <dbReference type="NCBI Taxonomy" id="1314776"/>
    <lineage>
        <taxon>Eukaryota</taxon>
        <taxon>Fungi</taxon>
        <taxon>Dikarya</taxon>
        <taxon>Basidiomycota</taxon>
        <taxon>Agaricomycotina</taxon>
        <taxon>Agaricomycetes</taxon>
        <taxon>Sistotremastrales</taxon>
        <taxon>Sistotremastraceae</taxon>
        <taxon>Sistotremastrum</taxon>
    </lineage>
</organism>
<evidence type="ECO:0008006" key="5">
    <source>
        <dbReference type="Google" id="ProtNLM"/>
    </source>
</evidence>
<feature type="compositionally biased region" description="Low complexity" evidence="1">
    <location>
        <begin position="62"/>
        <end position="80"/>
    </location>
</feature>
<protein>
    <recommendedName>
        <fullName evidence="5">WW domain-containing protein</fullName>
    </recommendedName>
</protein>
<evidence type="ECO:0000313" key="4">
    <source>
        <dbReference type="Proteomes" id="UP000076798"/>
    </source>
</evidence>
<accession>A0A165XTK4</accession>
<dbReference type="EMBL" id="KV428322">
    <property type="protein sequence ID" value="KZT32530.1"/>
    <property type="molecule type" value="Genomic_DNA"/>
</dbReference>
<keyword evidence="2" id="KW-0472">Membrane</keyword>
<feature type="transmembrane region" description="Helical" evidence="2">
    <location>
        <begin position="355"/>
        <end position="382"/>
    </location>
</feature>
<keyword evidence="4" id="KW-1185">Reference proteome</keyword>